<keyword evidence="3" id="KW-1185">Reference proteome</keyword>
<dbReference type="Proteomes" id="UP001597393">
    <property type="component" value="Unassembled WGS sequence"/>
</dbReference>
<evidence type="ECO:0000256" key="1">
    <source>
        <dbReference type="SAM" id="Phobius"/>
    </source>
</evidence>
<evidence type="ECO:0008006" key="4">
    <source>
        <dbReference type="Google" id="ProtNLM"/>
    </source>
</evidence>
<organism evidence="2 3">
    <name type="scientific">Sphingobacterium corticis</name>
    <dbReference type="NCBI Taxonomy" id="1812823"/>
    <lineage>
        <taxon>Bacteria</taxon>
        <taxon>Pseudomonadati</taxon>
        <taxon>Bacteroidota</taxon>
        <taxon>Sphingobacteriia</taxon>
        <taxon>Sphingobacteriales</taxon>
        <taxon>Sphingobacteriaceae</taxon>
        <taxon>Sphingobacterium</taxon>
    </lineage>
</organism>
<keyword evidence="1" id="KW-0812">Transmembrane</keyword>
<accession>A0ABW5NLA7</accession>
<dbReference type="EMBL" id="JBHUMA010000006">
    <property type="protein sequence ID" value="MFD2599486.1"/>
    <property type="molecule type" value="Genomic_DNA"/>
</dbReference>
<gene>
    <name evidence="2" type="ORF">ACFSQ3_11030</name>
</gene>
<protein>
    <recommendedName>
        <fullName evidence="4">Lipoprotein</fullName>
    </recommendedName>
</protein>
<evidence type="ECO:0000313" key="3">
    <source>
        <dbReference type="Proteomes" id="UP001597393"/>
    </source>
</evidence>
<name>A0ABW5NLA7_9SPHI</name>
<dbReference type="RefSeq" id="WP_380869612.1">
    <property type="nucleotide sequence ID" value="NZ_JBHUMA010000006.1"/>
</dbReference>
<feature type="transmembrane region" description="Helical" evidence="1">
    <location>
        <begin position="21"/>
        <end position="40"/>
    </location>
</feature>
<evidence type="ECO:0000313" key="2">
    <source>
        <dbReference type="EMBL" id="MFD2599486.1"/>
    </source>
</evidence>
<keyword evidence="1" id="KW-0472">Membrane</keyword>
<sequence length="337" mass="39563">MDILNLNRRDKAYRKSKVLNAHSILVAFLMVVNCLCGYSQQEKYIVLTDTLDTKNECENQRYYVKSFTFNTKELYRKEYPVKVYNIIFPEKEGRNELLVLFSLLPDFKTGKLWESVDRSDISGDILHLESLESLFLEPIGYGNYDIKRKFFNEYILLQEIDGKYYKSKNCLMEVFSIKKSLTVFPLFYGHLNLRQDFLTIKEFSKLYGEYYPQYLGELPISFNAAPNYQDGWRVWKEFLSKTGKIGDKKAYHFWCAAATNIADAYDISRGVERFMYVEGLGIIAGSYDFYFRKLPHALAESLENVPKPNNLTDEEWMENVMEEKVMLAEELKCKVSN</sequence>
<comment type="caution">
    <text evidence="2">The sequence shown here is derived from an EMBL/GenBank/DDBJ whole genome shotgun (WGS) entry which is preliminary data.</text>
</comment>
<proteinExistence type="predicted"/>
<keyword evidence="1" id="KW-1133">Transmembrane helix</keyword>
<reference evidence="3" key="1">
    <citation type="journal article" date="2019" name="Int. J. Syst. Evol. Microbiol.">
        <title>The Global Catalogue of Microorganisms (GCM) 10K type strain sequencing project: providing services to taxonomists for standard genome sequencing and annotation.</title>
        <authorList>
            <consortium name="The Broad Institute Genomics Platform"/>
            <consortium name="The Broad Institute Genome Sequencing Center for Infectious Disease"/>
            <person name="Wu L."/>
            <person name="Ma J."/>
        </authorList>
    </citation>
    <scope>NUCLEOTIDE SEQUENCE [LARGE SCALE GENOMIC DNA]</scope>
    <source>
        <strain evidence="3">KCTC 42248</strain>
    </source>
</reference>